<dbReference type="Pfam" id="PF00004">
    <property type="entry name" value="AAA"/>
    <property type="match status" value="1"/>
</dbReference>
<dbReference type="Gene3D" id="3.40.50.300">
    <property type="entry name" value="P-loop containing nucleotide triphosphate hydrolases"/>
    <property type="match status" value="1"/>
</dbReference>
<protein>
    <submittedName>
        <fullName evidence="3">ATPase YjoB</fullName>
    </submittedName>
</protein>
<dbReference type="GO" id="GO:0042254">
    <property type="term" value="P:ribosome biogenesis"/>
    <property type="evidence" value="ECO:0007669"/>
    <property type="project" value="TreeGrafter"/>
</dbReference>
<dbReference type="InterPro" id="IPR003959">
    <property type="entry name" value="ATPase_AAA_core"/>
</dbReference>
<reference evidence="3" key="1">
    <citation type="submission" date="2018-04" db="EMBL/GenBank/DDBJ databases">
        <title>Whole genome sequencing of Hypsizygus marmoreus.</title>
        <authorList>
            <person name="Choi I.-G."/>
            <person name="Min B."/>
            <person name="Kim J.-G."/>
            <person name="Kim S."/>
            <person name="Oh Y.-L."/>
            <person name="Kong W.-S."/>
            <person name="Park H."/>
            <person name="Jeong J."/>
            <person name="Song E.-S."/>
        </authorList>
    </citation>
    <scope>NUCLEOTIDE SEQUENCE [LARGE SCALE GENOMIC DNA]</scope>
    <source>
        <strain evidence="3">51987-8</strain>
    </source>
</reference>
<dbReference type="InterPro" id="IPR027417">
    <property type="entry name" value="P-loop_NTPase"/>
</dbReference>
<keyword evidence="4" id="KW-1185">Reference proteome</keyword>
<dbReference type="GO" id="GO:1990275">
    <property type="term" value="F:preribosome binding"/>
    <property type="evidence" value="ECO:0007669"/>
    <property type="project" value="TreeGrafter"/>
</dbReference>
<name>A0A369JLD7_HYPMA</name>
<feature type="domain" description="AAA+ ATPase" evidence="2">
    <location>
        <begin position="224"/>
        <end position="350"/>
    </location>
</feature>
<dbReference type="GO" id="GO:0005634">
    <property type="term" value="C:nucleus"/>
    <property type="evidence" value="ECO:0007669"/>
    <property type="project" value="TreeGrafter"/>
</dbReference>
<evidence type="ECO:0000259" key="2">
    <source>
        <dbReference type="SMART" id="SM00382"/>
    </source>
</evidence>
<dbReference type="SMART" id="SM00382">
    <property type="entry name" value="AAA"/>
    <property type="match status" value="1"/>
</dbReference>
<evidence type="ECO:0000256" key="1">
    <source>
        <dbReference type="SAM" id="MobiDB-lite"/>
    </source>
</evidence>
<accession>A0A369JLD7</accession>
<dbReference type="CDD" id="cd19481">
    <property type="entry name" value="RecA-like_protease"/>
    <property type="match status" value="1"/>
</dbReference>
<dbReference type="InterPro" id="IPR003593">
    <property type="entry name" value="AAA+_ATPase"/>
</dbReference>
<dbReference type="PANTHER" id="PTHR23077:SF132">
    <property type="entry name" value="ATP-DEPENDENT ZN PROTEASE"/>
    <property type="match status" value="1"/>
</dbReference>
<organism evidence="3 4">
    <name type="scientific">Hypsizygus marmoreus</name>
    <name type="common">White beech mushroom</name>
    <name type="synonym">Agaricus marmoreus</name>
    <dbReference type="NCBI Taxonomy" id="39966"/>
    <lineage>
        <taxon>Eukaryota</taxon>
        <taxon>Fungi</taxon>
        <taxon>Dikarya</taxon>
        <taxon>Basidiomycota</taxon>
        <taxon>Agaricomycotina</taxon>
        <taxon>Agaricomycetes</taxon>
        <taxon>Agaricomycetidae</taxon>
        <taxon>Agaricales</taxon>
        <taxon>Tricholomatineae</taxon>
        <taxon>Lyophyllaceae</taxon>
        <taxon>Hypsizygus</taxon>
    </lineage>
</organism>
<gene>
    <name evidence="3" type="primary">yjoB</name>
    <name evidence="3" type="ORF">Hypma_010008</name>
</gene>
<dbReference type="OrthoDB" id="2115716at2759"/>
<feature type="region of interest" description="Disordered" evidence="1">
    <location>
        <begin position="491"/>
        <end position="510"/>
    </location>
</feature>
<dbReference type="STRING" id="39966.A0A369JLD7"/>
<evidence type="ECO:0000313" key="3">
    <source>
        <dbReference type="EMBL" id="RDB22658.1"/>
    </source>
</evidence>
<feature type="region of interest" description="Disordered" evidence="1">
    <location>
        <begin position="441"/>
        <end position="468"/>
    </location>
</feature>
<dbReference type="InterPro" id="IPR050168">
    <property type="entry name" value="AAA_ATPase_domain"/>
</dbReference>
<proteinExistence type="predicted"/>
<feature type="compositionally biased region" description="Polar residues" evidence="1">
    <location>
        <begin position="444"/>
        <end position="463"/>
    </location>
</feature>
<dbReference type="GO" id="GO:0016887">
    <property type="term" value="F:ATP hydrolysis activity"/>
    <property type="evidence" value="ECO:0007669"/>
    <property type="project" value="InterPro"/>
</dbReference>
<dbReference type="PANTHER" id="PTHR23077">
    <property type="entry name" value="AAA-FAMILY ATPASE"/>
    <property type="match status" value="1"/>
</dbReference>
<dbReference type="AlphaFoldDB" id="A0A369JLD7"/>
<comment type="caution">
    <text evidence="3">The sequence shown here is derived from an EMBL/GenBank/DDBJ whole genome shotgun (WGS) entry which is preliminary data.</text>
</comment>
<evidence type="ECO:0000313" key="4">
    <source>
        <dbReference type="Proteomes" id="UP000076154"/>
    </source>
</evidence>
<sequence>MEETFVNVFFDKEDSAKSNNVKGDFYGQWSDLASAKHSSPLLSGADALRRIYPNHSLVTTTDYRLNVLDHPAVLAAPLEKTPLVTNLVFFPFARAVGSIPGILADQIEFGAFKISWDKYEFLLFTVQYPQGFGTYTARYILHEGPEDPARLLLLAVGAWAVQLHDEIWVFNEGFWQKDHGLWNEIQKADWKDVILKDTFKKALQKDVYGFFASEEIYKELAIPWKRGLIMYGPPGNGKTISIKVIMKTCEDQGFTPLYVKSFQSWRGEEGAMADVFDHARKMAPCVVILEDLDSLINDRNRSFFLNQLDGLSGNNGLLIIGTTNHFERLDPGLSNRPSRFDRKFKFGDPDQEERVLYAKYWQHKLENNKAIAFPDQLVNDIAEVTAGFSFAYLKEAFVLSLVELAGFEGDEKPTFETMIKSTIKTLRKELDHSLTRSRFLPSPTRATITGNDSTAKRPGQSSDGRGIHNFLDSLSDTLRPNSLFPNRRYIQARPHDERSSRDPFQFSKNIPDYAPTVRGAEGSVGVARHSYADYPGYGADLN</sequence>
<dbReference type="EMBL" id="LUEZ02000049">
    <property type="protein sequence ID" value="RDB22658.1"/>
    <property type="molecule type" value="Genomic_DNA"/>
</dbReference>
<dbReference type="SUPFAM" id="SSF52540">
    <property type="entry name" value="P-loop containing nucleoside triphosphate hydrolases"/>
    <property type="match status" value="1"/>
</dbReference>
<dbReference type="InParanoid" id="A0A369JLD7"/>
<dbReference type="Proteomes" id="UP000076154">
    <property type="component" value="Unassembled WGS sequence"/>
</dbReference>
<dbReference type="GO" id="GO:0005524">
    <property type="term" value="F:ATP binding"/>
    <property type="evidence" value="ECO:0007669"/>
    <property type="project" value="InterPro"/>
</dbReference>
<dbReference type="GO" id="GO:0003723">
    <property type="term" value="F:RNA binding"/>
    <property type="evidence" value="ECO:0007669"/>
    <property type="project" value="TreeGrafter"/>
</dbReference>